<dbReference type="InterPro" id="IPR000504">
    <property type="entry name" value="RRM_dom"/>
</dbReference>
<sequence length="410" mass="41636">MASAPPSVLPHSNIFVRGLPLNWTEADITTVFQQYGSLTSIRLVRHSVTKHSLGYGFVRFQKYEDAQAAINALDGTAVQNQTLQVKFADADAGPPTASPVSGLTPSESVYVKHLPSTTTPADVQALFETAGAVQDVKLFPCLDAFRGASALVRMVSLEDSDRAIAKLNNTTPAGALQSLVVRYAESAAEKAARLTRRNPAALAVAAAAMARGLPPPTHLRGALAALGSAGALQGMRGAGMVVDPAAVFRGSPALVNGHAPGPASVAITGLPPSADRLWIYETFAVFGAILGVHVLEDASGQCNGTGLVTYSDGGSAERASLAMNGARFGESVLSAAVQPPAMHQALSGGALASVMSQRTGQSPVDVDGLHVSGGSSGASGGHLAGAAGGGVGAALTASSVLESRWVEWAA</sequence>
<feature type="domain" description="RRM" evidence="4">
    <location>
        <begin position="263"/>
        <end position="339"/>
    </location>
</feature>
<evidence type="ECO:0000313" key="6">
    <source>
        <dbReference type="Proteomes" id="UP001255856"/>
    </source>
</evidence>
<evidence type="ECO:0000313" key="5">
    <source>
        <dbReference type="EMBL" id="KAK2076819.1"/>
    </source>
</evidence>
<dbReference type="GO" id="GO:1990904">
    <property type="term" value="C:ribonucleoprotein complex"/>
    <property type="evidence" value="ECO:0007669"/>
    <property type="project" value="InterPro"/>
</dbReference>
<keyword evidence="6" id="KW-1185">Reference proteome</keyword>
<evidence type="ECO:0000256" key="1">
    <source>
        <dbReference type="ARBA" id="ARBA00022737"/>
    </source>
</evidence>
<dbReference type="PROSITE" id="PS50102">
    <property type="entry name" value="RRM"/>
    <property type="match status" value="3"/>
</dbReference>
<accession>A0AAD9IEH0</accession>
<keyword evidence="2 3" id="KW-0694">RNA-binding</keyword>
<dbReference type="InterPro" id="IPR035979">
    <property type="entry name" value="RBD_domain_sf"/>
</dbReference>
<dbReference type="PANTHER" id="PTHR10352">
    <property type="entry name" value="EUKARYOTIC TRANSLATION INITIATION FACTOR 3 SUBUNIT G"/>
    <property type="match status" value="1"/>
</dbReference>
<reference evidence="5" key="1">
    <citation type="submission" date="2021-01" db="EMBL/GenBank/DDBJ databases">
        <authorList>
            <person name="Eckstrom K.M.E."/>
        </authorList>
    </citation>
    <scope>NUCLEOTIDE SEQUENCE</scope>
    <source>
        <strain evidence="5">UVCC 0001</strain>
    </source>
</reference>
<dbReference type="SUPFAM" id="SSF54928">
    <property type="entry name" value="RNA-binding domain, RBD"/>
    <property type="match status" value="2"/>
</dbReference>
<evidence type="ECO:0000256" key="3">
    <source>
        <dbReference type="PROSITE-ProRule" id="PRU00176"/>
    </source>
</evidence>
<dbReference type="Pfam" id="PF00076">
    <property type="entry name" value="RRM_1"/>
    <property type="match status" value="3"/>
</dbReference>
<dbReference type="GO" id="GO:0009967">
    <property type="term" value="P:positive regulation of signal transduction"/>
    <property type="evidence" value="ECO:0007669"/>
    <property type="project" value="UniProtKB-ARBA"/>
</dbReference>
<evidence type="ECO:0000256" key="2">
    <source>
        <dbReference type="ARBA" id="ARBA00022884"/>
    </source>
</evidence>
<dbReference type="InterPro" id="IPR012677">
    <property type="entry name" value="Nucleotide-bd_a/b_plait_sf"/>
</dbReference>
<protein>
    <recommendedName>
        <fullName evidence="4">RRM domain-containing protein</fullName>
    </recommendedName>
</protein>
<gene>
    <name evidence="5" type="ORF">QBZ16_005045</name>
</gene>
<proteinExistence type="predicted"/>
<dbReference type="GO" id="GO:0005737">
    <property type="term" value="C:cytoplasm"/>
    <property type="evidence" value="ECO:0007669"/>
    <property type="project" value="UniProtKB-ARBA"/>
</dbReference>
<keyword evidence="1" id="KW-0677">Repeat</keyword>
<dbReference type="AlphaFoldDB" id="A0AAD9IEH0"/>
<dbReference type="SMART" id="SM00360">
    <property type="entry name" value="RRM"/>
    <property type="match status" value="3"/>
</dbReference>
<dbReference type="CDD" id="cd00590">
    <property type="entry name" value="RRM_SF"/>
    <property type="match status" value="3"/>
</dbReference>
<feature type="domain" description="RRM" evidence="4">
    <location>
        <begin position="107"/>
        <end position="186"/>
    </location>
</feature>
<feature type="domain" description="RRM" evidence="4">
    <location>
        <begin position="12"/>
        <end position="90"/>
    </location>
</feature>
<dbReference type="GO" id="GO:0003729">
    <property type="term" value="F:mRNA binding"/>
    <property type="evidence" value="ECO:0007669"/>
    <property type="project" value="UniProtKB-ARBA"/>
</dbReference>
<name>A0AAD9IEH0_PROWI</name>
<evidence type="ECO:0000259" key="4">
    <source>
        <dbReference type="PROSITE" id="PS50102"/>
    </source>
</evidence>
<dbReference type="GO" id="GO:0010629">
    <property type="term" value="P:negative regulation of gene expression"/>
    <property type="evidence" value="ECO:0007669"/>
    <property type="project" value="UniProtKB-ARBA"/>
</dbReference>
<dbReference type="Gene3D" id="3.30.70.330">
    <property type="match status" value="3"/>
</dbReference>
<dbReference type="EMBL" id="JASFZW010000008">
    <property type="protein sequence ID" value="KAK2076819.1"/>
    <property type="molecule type" value="Genomic_DNA"/>
</dbReference>
<dbReference type="Proteomes" id="UP001255856">
    <property type="component" value="Unassembled WGS sequence"/>
</dbReference>
<organism evidence="5 6">
    <name type="scientific">Prototheca wickerhamii</name>
    <dbReference type="NCBI Taxonomy" id="3111"/>
    <lineage>
        <taxon>Eukaryota</taxon>
        <taxon>Viridiplantae</taxon>
        <taxon>Chlorophyta</taxon>
        <taxon>core chlorophytes</taxon>
        <taxon>Trebouxiophyceae</taxon>
        <taxon>Chlorellales</taxon>
        <taxon>Chlorellaceae</taxon>
        <taxon>Prototheca</taxon>
    </lineage>
</organism>
<dbReference type="FunFam" id="3.30.70.330:FF:000383">
    <property type="entry name" value="Sex lethal, isoform D"/>
    <property type="match status" value="1"/>
</dbReference>
<dbReference type="PRINTS" id="PR00961">
    <property type="entry name" value="HUDSXLRNA"/>
</dbReference>
<comment type="caution">
    <text evidence="5">The sequence shown here is derived from an EMBL/GenBank/DDBJ whole genome shotgun (WGS) entry which is preliminary data.</text>
</comment>
<dbReference type="InterPro" id="IPR002343">
    <property type="entry name" value="Hud_Sxl_RNA"/>
</dbReference>